<name>A0A4Y7J9R1_PAPSO</name>
<dbReference type="Proteomes" id="UP000316621">
    <property type="component" value="Chromosome 3"/>
</dbReference>
<protein>
    <recommendedName>
        <fullName evidence="1">RNase H type-1 domain-containing protein</fullName>
    </recommendedName>
</protein>
<evidence type="ECO:0000259" key="1">
    <source>
        <dbReference type="Pfam" id="PF13456"/>
    </source>
</evidence>
<proteinExistence type="predicted"/>
<dbReference type="Pfam" id="PF13456">
    <property type="entry name" value="RVT_3"/>
    <property type="match status" value="1"/>
</dbReference>
<dbReference type="GO" id="GO:0003676">
    <property type="term" value="F:nucleic acid binding"/>
    <property type="evidence" value="ECO:0007669"/>
    <property type="project" value="InterPro"/>
</dbReference>
<dbReference type="InterPro" id="IPR002156">
    <property type="entry name" value="RNaseH_domain"/>
</dbReference>
<keyword evidence="3" id="KW-1185">Reference proteome</keyword>
<feature type="domain" description="RNase H type-1" evidence="1">
    <location>
        <begin position="64"/>
        <end position="141"/>
    </location>
</feature>
<evidence type="ECO:0000313" key="2">
    <source>
        <dbReference type="EMBL" id="RZC56459.1"/>
    </source>
</evidence>
<dbReference type="GO" id="GO:0004523">
    <property type="term" value="F:RNA-DNA hybrid ribonuclease activity"/>
    <property type="evidence" value="ECO:0007669"/>
    <property type="project" value="InterPro"/>
</dbReference>
<evidence type="ECO:0000313" key="3">
    <source>
        <dbReference type="Proteomes" id="UP000316621"/>
    </source>
</evidence>
<dbReference type="Gramene" id="RZC56459">
    <property type="protein sequence ID" value="RZC56459"/>
    <property type="gene ID" value="C5167_015303"/>
</dbReference>
<dbReference type="AlphaFoldDB" id="A0A4Y7J9R1"/>
<organism evidence="2 3">
    <name type="scientific">Papaver somniferum</name>
    <name type="common">Opium poppy</name>
    <dbReference type="NCBI Taxonomy" id="3469"/>
    <lineage>
        <taxon>Eukaryota</taxon>
        <taxon>Viridiplantae</taxon>
        <taxon>Streptophyta</taxon>
        <taxon>Embryophyta</taxon>
        <taxon>Tracheophyta</taxon>
        <taxon>Spermatophyta</taxon>
        <taxon>Magnoliopsida</taxon>
        <taxon>Ranunculales</taxon>
        <taxon>Papaveraceae</taxon>
        <taxon>Papaveroideae</taxon>
        <taxon>Papaver</taxon>
    </lineage>
</organism>
<sequence>MPSFGDVIVLEPVSLASLPPEHVITDEEFEKEIDLMMMDSGSMDVEPSSAHDLVRKIRCSRSDFGLVLDAVSAEATALFLAISWVKELNLSKVLFVCDCLQVVGFVNGVSSSVGRMCSDLLEDCRNFTASRNAYKVVYIIRYLTGLHVGIGSSVLKTLRFLFLLS</sequence>
<dbReference type="EMBL" id="CM010717">
    <property type="protein sequence ID" value="RZC56459.1"/>
    <property type="molecule type" value="Genomic_DNA"/>
</dbReference>
<accession>A0A4Y7J9R1</accession>
<reference evidence="2 3" key="1">
    <citation type="journal article" date="2018" name="Science">
        <title>The opium poppy genome and morphinan production.</title>
        <authorList>
            <person name="Guo L."/>
            <person name="Winzer T."/>
            <person name="Yang X."/>
            <person name="Li Y."/>
            <person name="Ning Z."/>
            <person name="He Z."/>
            <person name="Teodor R."/>
            <person name="Lu Y."/>
            <person name="Bowser T.A."/>
            <person name="Graham I.A."/>
            <person name="Ye K."/>
        </authorList>
    </citation>
    <scope>NUCLEOTIDE SEQUENCE [LARGE SCALE GENOMIC DNA]</scope>
    <source>
        <strain evidence="3">cv. HN1</strain>
        <tissue evidence="2">Leaves</tissue>
    </source>
</reference>
<gene>
    <name evidence="2" type="ORF">C5167_015303</name>
</gene>